<dbReference type="Pfam" id="PF03235">
    <property type="entry name" value="GmrSD_N"/>
    <property type="match status" value="1"/>
</dbReference>
<keyword evidence="3" id="KW-0255">Endonuclease</keyword>
<dbReference type="EMBL" id="JAUCGM010000048">
    <property type="protein sequence ID" value="MDM8562062.1"/>
    <property type="molecule type" value="Genomic_DNA"/>
</dbReference>
<accession>A0ABT7VQY3</accession>
<keyword evidence="3" id="KW-0378">Hydrolase</keyword>
<sequence>MSIKPDYLTFDNLLQKRLFRIPNYQRAYSWETKQRKDLFFDLKKLKKSTESTESADNEKHHFMATIVCLKIGKETVVVDEFGIFHIVDGQQRLTTLIIILKALHKVLSKGNDTEKKVAADLQSLIITEDDRLILLQTNHDNSQFFGNYLKNGTIPESEKVQTTSTKHLIEAFKECENFVNDWYKEYQDVLSLLQLLKNRLGFIFYLLEDEGAAYTVFEVLNSRGLEVDWLDKCKTMLMGIAFEKTSNQNARDEHINELHKLWGQIYRTIGVTKIQGHEILRFAATFEAQFEPNRIISAEKAIEFFRDACQQDYRKIIKVTNCFLEITEVLKQLHDNRRIEAIINISHVRLLAVSIFLKSSLNKKERQAILKQWENVTFRIYGLFAKDSRTKVGEYTRLAWQIIRKKLPAKTMIDEVFSLGKDYPIDDAVEELRQTNCYNGWESNLRYFLYRYEEYLSRKQGSAISEEIWQQIWKSTATDTIEHILPQSARNKQEQVHRLGNLTLLPPKANAKAGKKSFQQKRELYRENQQLKLISEIIDKKRWTIKEIEERENRLLDWAIDEWG</sequence>
<evidence type="ECO:0000313" key="3">
    <source>
        <dbReference type="EMBL" id="MDM8562062.1"/>
    </source>
</evidence>
<comment type="caution">
    <text evidence="3">The sequence shown here is derived from an EMBL/GenBank/DDBJ whole genome shotgun (WGS) entry which is preliminary data.</text>
</comment>
<keyword evidence="4" id="KW-1185">Reference proteome</keyword>
<proteinExistence type="predicted"/>
<feature type="domain" description="GmrSD restriction endonucleases C-terminal" evidence="2">
    <location>
        <begin position="427"/>
        <end position="558"/>
    </location>
</feature>
<dbReference type="InterPro" id="IPR004919">
    <property type="entry name" value="GmrSD_N"/>
</dbReference>
<dbReference type="Proteomes" id="UP001171945">
    <property type="component" value="Unassembled WGS sequence"/>
</dbReference>
<protein>
    <submittedName>
        <fullName evidence="3">DUF262 domain-containing HNH endonuclease family protein</fullName>
    </submittedName>
</protein>
<name>A0ABT7VQY3_9GAMM</name>
<dbReference type="Pfam" id="PF07510">
    <property type="entry name" value="GmrSD_C"/>
    <property type="match status" value="1"/>
</dbReference>
<dbReference type="GO" id="GO:0004519">
    <property type="term" value="F:endonuclease activity"/>
    <property type="evidence" value="ECO:0007669"/>
    <property type="project" value="UniProtKB-KW"/>
</dbReference>
<evidence type="ECO:0000259" key="1">
    <source>
        <dbReference type="Pfam" id="PF03235"/>
    </source>
</evidence>
<keyword evidence="3" id="KW-0540">Nuclease</keyword>
<gene>
    <name evidence="3" type="ORF">QUF54_01775</name>
</gene>
<dbReference type="InterPro" id="IPR011089">
    <property type="entry name" value="GmrSD_C"/>
</dbReference>
<evidence type="ECO:0000313" key="4">
    <source>
        <dbReference type="Proteomes" id="UP001171945"/>
    </source>
</evidence>
<feature type="domain" description="GmrSD restriction endonucleases N-terminal" evidence="1">
    <location>
        <begin position="12"/>
        <end position="235"/>
    </location>
</feature>
<organism evidence="3 4">
    <name type="scientific">Candidatus Marithioploca araucensis</name>
    <dbReference type="NCBI Taxonomy" id="70273"/>
    <lineage>
        <taxon>Bacteria</taxon>
        <taxon>Pseudomonadati</taxon>
        <taxon>Pseudomonadota</taxon>
        <taxon>Gammaproteobacteria</taxon>
        <taxon>Thiotrichales</taxon>
        <taxon>Thiotrichaceae</taxon>
        <taxon>Candidatus Marithioploca</taxon>
    </lineage>
</organism>
<dbReference type="PANTHER" id="PTHR35149">
    <property type="entry name" value="SLL5132 PROTEIN"/>
    <property type="match status" value="1"/>
</dbReference>
<dbReference type="PANTHER" id="PTHR35149:SF1">
    <property type="entry name" value="DUF5655 DOMAIN-CONTAINING PROTEIN"/>
    <property type="match status" value="1"/>
</dbReference>
<reference evidence="3" key="1">
    <citation type="submission" date="2023-06" db="EMBL/GenBank/DDBJ databases">
        <title>Uncultivated large filamentous bacteria from sulfidic sediments reveal new species and different genomic features in energy metabolism and defense.</title>
        <authorList>
            <person name="Fonseca A."/>
        </authorList>
    </citation>
    <scope>NUCLEOTIDE SEQUENCE</scope>
    <source>
        <strain evidence="3">HSG4</strain>
    </source>
</reference>
<evidence type="ECO:0000259" key="2">
    <source>
        <dbReference type="Pfam" id="PF07510"/>
    </source>
</evidence>